<dbReference type="OrthoDB" id="9804995at2"/>
<keyword evidence="6" id="KW-0675">Receptor</keyword>
<dbReference type="Gene3D" id="2.40.170.20">
    <property type="entry name" value="TonB-dependent receptor, beta-barrel domain"/>
    <property type="match status" value="1"/>
</dbReference>
<dbReference type="InterPro" id="IPR037066">
    <property type="entry name" value="Plug_dom_sf"/>
</dbReference>
<dbReference type="RefSeq" id="WP_090259024.1">
    <property type="nucleotide sequence ID" value="NZ_FOIR01000002.1"/>
</dbReference>
<accession>A0A1I0QTE4</accession>
<dbReference type="Pfam" id="PF07715">
    <property type="entry name" value="Plug"/>
    <property type="match status" value="1"/>
</dbReference>
<dbReference type="Gene3D" id="2.170.130.10">
    <property type="entry name" value="TonB-dependent receptor, plug domain"/>
    <property type="match status" value="1"/>
</dbReference>
<dbReference type="Gene3D" id="2.60.40.1120">
    <property type="entry name" value="Carboxypeptidase-like, regulatory domain"/>
    <property type="match status" value="1"/>
</dbReference>
<comment type="subcellular location">
    <subcellularLocation>
        <location evidence="1">Cell outer membrane</location>
    </subcellularLocation>
</comment>
<name>A0A1I0QTE4_9BACT</name>
<evidence type="ECO:0000256" key="1">
    <source>
        <dbReference type="ARBA" id="ARBA00004442"/>
    </source>
</evidence>
<keyword evidence="3" id="KW-0998">Cell outer membrane</keyword>
<dbReference type="GO" id="GO:0009279">
    <property type="term" value="C:cell outer membrane"/>
    <property type="evidence" value="ECO:0007669"/>
    <property type="project" value="UniProtKB-SubCell"/>
</dbReference>
<dbReference type="InterPro" id="IPR012910">
    <property type="entry name" value="Plug_dom"/>
</dbReference>
<sequence length="787" mass="87644">MKPHFYLTLLLLCVYSSALSYQNKAQIAGYVTDAKTEEPIPGATIQLVGTTQGAISDENGYFLISNVEPNTYTLQCSFIGFESVLKYGVIVRTGGSPNVNFSLQESAEELEEVVITANPFEKLAETPLSIQQLNADEIANYPGGNNDIAKVVQSLPGVSGSIGGFRNDVIIRGGAPNENVYYLDGIEIPNINHFTTQGSAGGPVGLLNVSFFEGVTLATSAFGAQYDNALSGVLQFDQRNGNNRRFKTNFRVSSSEAALTVESPLFKGNNETSKTSFIASARRSYLQFLFQAIDLPFLPDYWDYQFKVTHQIDKYNELIFTGVGSIDDFSINVPDEYDPEQQATLEQVPIINQRTNTIGVSWKSRFKDGSGFLQTTLSNNTLNNDFQRFEDNVNENGLYFQNISEENETKLRVNYTKFKGDWTFITTASLQAVSYSNNNIDLVNNNSFNDKISFAKYGASFQASRSLLSDRLDLSAGIRTDGNSFTDSGNEMWNTLSPRISASYTWDAQRKWSVNASLGRYFKLPSYTVLGYSASGQFVNKDTEYISSNHAVFGVEYLATPSSRFTIEGFYKKYNNYPVSLEKGVSLANLGGDFSVVGNEPVSSIGLGRTYGLEFLYQKKFTGNYYAILAYTLFKSEFSGVTEDYLPSAWDSRHLLTFTGGYKFGTNWEASARMRLIGKTPYAPVDLDATQNSYPAIILDYNQLGSVYLDTFNQTDVRIDKKWNFSNWTFNVYVEIQNIFGQNIPSQPEYGLNRDENGNIIQPETVVQIAETDNSSILPQIGIVIDF</sequence>
<feature type="chain" id="PRO_5011617692" evidence="4">
    <location>
        <begin position="21"/>
        <end position="787"/>
    </location>
</feature>
<dbReference type="SUPFAM" id="SSF56935">
    <property type="entry name" value="Porins"/>
    <property type="match status" value="1"/>
</dbReference>
<dbReference type="EMBL" id="FOIR01000002">
    <property type="protein sequence ID" value="SEW30205.1"/>
    <property type="molecule type" value="Genomic_DNA"/>
</dbReference>
<dbReference type="Pfam" id="PF13715">
    <property type="entry name" value="CarbopepD_reg_2"/>
    <property type="match status" value="1"/>
</dbReference>
<evidence type="ECO:0000256" key="2">
    <source>
        <dbReference type="ARBA" id="ARBA00023136"/>
    </source>
</evidence>
<proteinExistence type="predicted"/>
<dbReference type="AlphaFoldDB" id="A0A1I0QTE4"/>
<dbReference type="SUPFAM" id="SSF49464">
    <property type="entry name" value="Carboxypeptidase regulatory domain-like"/>
    <property type="match status" value="1"/>
</dbReference>
<keyword evidence="2" id="KW-0472">Membrane</keyword>
<evidence type="ECO:0000313" key="6">
    <source>
        <dbReference type="EMBL" id="SEW30205.1"/>
    </source>
</evidence>
<dbReference type="Proteomes" id="UP000199437">
    <property type="component" value="Unassembled WGS sequence"/>
</dbReference>
<dbReference type="InterPro" id="IPR008969">
    <property type="entry name" value="CarboxyPept-like_regulatory"/>
</dbReference>
<feature type="signal peptide" evidence="4">
    <location>
        <begin position="1"/>
        <end position="20"/>
    </location>
</feature>
<evidence type="ECO:0000256" key="3">
    <source>
        <dbReference type="ARBA" id="ARBA00023237"/>
    </source>
</evidence>
<dbReference type="STRING" id="1267423.SAMN05216290_2629"/>
<organism evidence="6 7">
    <name type="scientific">Roseivirga pacifica</name>
    <dbReference type="NCBI Taxonomy" id="1267423"/>
    <lineage>
        <taxon>Bacteria</taxon>
        <taxon>Pseudomonadati</taxon>
        <taxon>Bacteroidota</taxon>
        <taxon>Cytophagia</taxon>
        <taxon>Cytophagales</taxon>
        <taxon>Roseivirgaceae</taxon>
        <taxon>Roseivirga</taxon>
    </lineage>
</organism>
<feature type="domain" description="TonB-dependent receptor plug" evidence="5">
    <location>
        <begin position="123"/>
        <end position="233"/>
    </location>
</feature>
<gene>
    <name evidence="6" type="ORF">SAMN05216290_2629</name>
</gene>
<dbReference type="InterPro" id="IPR036942">
    <property type="entry name" value="Beta-barrel_TonB_sf"/>
</dbReference>
<keyword evidence="7" id="KW-1185">Reference proteome</keyword>
<evidence type="ECO:0000313" key="7">
    <source>
        <dbReference type="Proteomes" id="UP000199437"/>
    </source>
</evidence>
<keyword evidence="4" id="KW-0732">Signal</keyword>
<evidence type="ECO:0000256" key="4">
    <source>
        <dbReference type="SAM" id="SignalP"/>
    </source>
</evidence>
<protein>
    <submittedName>
        <fullName evidence="6">Outer membrane receptor proteins, mostly Fe transport</fullName>
    </submittedName>
</protein>
<evidence type="ECO:0000259" key="5">
    <source>
        <dbReference type="Pfam" id="PF07715"/>
    </source>
</evidence>
<dbReference type="GeneID" id="99987321"/>
<reference evidence="7" key="1">
    <citation type="submission" date="2016-10" db="EMBL/GenBank/DDBJ databases">
        <authorList>
            <person name="Varghese N."/>
            <person name="Submissions S."/>
        </authorList>
    </citation>
    <scope>NUCLEOTIDE SEQUENCE [LARGE SCALE GENOMIC DNA]</scope>
    <source>
        <strain evidence="7">CGMCC 1.12402</strain>
    </source>
</reference>